<name>A0A0A8YWK7_ARUDO</name>
<reference evidence="1" key="2">
    <citation type="journal article" date="2015" name="Data Brief">
        <title>Shoot transcriptome of the giant reed, Arundo donax.</title>
        <authorList>
            <person name="Barrero R.A."/>
            <person name="Guerrero F.D."/>
            <person name="Moolhuijzen P."/>
            <person name="Goolsby J.A."/>
            <person name="Tidwell J."/>
            <person name="Bellgard S.E."/>
            <person name="Bellgard M.I."/>
        </authorList>
    </citation>
    <scope>NUCLEOTIDE SEQUENCE</scope>
    <source>
        <tissue evidence="1">Shoot tissue taken approximately 20 cm above the soil surface</tissue>
    </source>
</reference>
<reference evidence="1" key="1">
    <citation type="submission" date="2014-09" db="EMBL/GenBank/DDBJ databases">
        <authorList>
            <person name="Magalhaes I.L.F."/>
            <person name="Oliveira U."/>
            <person name="Santos F.R."/>
            <person name="Vidigal T.H.D.A."/>
            <person name="Brescovit A.D."/>
            <person name="Santos A.J."/>
        </authorList>
    </citation>
    <scope>NUCLEOTIDE SEQUENCE</scope>
    <source>
        <tissue evidence="1">Shoot tissue taken approximately 20 cm above the soil surface</tissue>
    </source>
</reference>
<organism evidence="1">
    <name type="scientific">Arundo donax</name>
    <name type="common">Giant reed</name>
    <name type="synonym">Donax arundinaceus</name>
    <dbReference type="NCBI Taxonomy" id="35708"/>
    <lineage>
        <taxon>Eukaryota</taxon>
        <taxon>Viridiplantae</taxon>
        <taxon>Streptophyta</taxon>
        <taxon>Embryophyta</taxon>
        <taxon>Tracheophyta</taxon>
        <taxon>Spermatophyta</taxon>
        <taxon>Magnoliopsida</taxon>
        <taxon>Liliopsida</taxon>
        <taxon>Poales</taxon>
        <taxon>Poaceae</taxon>
        <taxon>PACMAD clade</taxon>
        <taxon>Arundinoideae</taxon>
        <taxon>Arundineae</taxon>
        <taxon>Arundo</taxon>
    </lineage>
</organism>
<dbReference type="AlphaFoldDB" id="A0A0A8YWK7"/>
<protein>
    <submittedName>
        <fullName evidence="1">Uncharacterized protein</fullName>
    </submittedName>
</protein>
<accession>A0A0A8YWK7</accession>
<sequence length="35" mass="3976">MQKGTRFKYSTISRNYQSPKIPQGCLPASQVSQNM</sequence>
<dbReference type="EMBL" id="GBRH01268092">
    <property type="protein sequence ID" value="JAD29803.1"/>
    <property type="molecule type" value="Transcribed_RNA"/>
</dbReference>
<evidence type="ECO:0000313" key="1">
    <source>
        <dbReference type="EMBL" id="JAD29803.1"/>
    </source>
</evidence>
<proteinExistence type="predicted"/>